<reference evidence="3 4" key="1">
    <citation type="journal article" date="2018" name="Nat. Ecol. Evol.">
        <title>Pezizomycetes genomes reveal the molecular basis of ectomycorrhizal truffle lifestyle.</title>
        <authorList>
            <person name="Murat C."/>
            <person name="Payen T."/>
            <person name="Noel B."/>
            <person name="Kuo A."/>
            <person name="Morin E."/>
            <person name="Chen J."/>
            <person name="Kohler A."/>
            <person name="Krizsan K."/>
            <person name="Balestrini R."/>
            <person name="Da Silva C."/>
            <person name="Montanini B."/>
            <person name="Hainaut M."/>
            <person name="Levati E."/>
            <person name="Barry K.W."/>
            <person name="Belfiori B."/>
            <person name="Cichocki N."/>
            <person name="Clum A."/>
            <person name="Dockter R.B."/>
            <person name="Fauchery L."/>
            <person name="Guy J."/>
            <person name="Iotti M."/>
            <person name="Le Tacon F."/>
            <person name="Lindquist E.A."/>
            <person name="Lipzen A."/>
            <person name="Malagnac F."/>
            <person name="Mello A."/>
            <person name="Molinier V."/>
            <person name="Miyauchi S."/>
            <person name="Poulain J."/>
            <person name="Riccioni C."/>
            <person name="Rubini A."/>
            <person name="Sitrit Y."/>
            <person name="Splivallo R."/>
            <person name="Traeger S."/>
            <person name="Wang M."/>
            <person name="Zifcakova L."/>
            <person name="Wipf D."/>
            <person name="Zambonelli A."/>
            <person name="Paolocci F."/>
            <person name="Nowrousian M."/>
            <person name="Ottonello S."/>
            <person name="Baldrian P."/>
            <person name="Spatafora J.W."/>
            <person name="Henrissat B."/>
            <person name="Nagy L.G."/>
            <person name="Aury J.M."/>
            <person name="Wincker P."/>
            <person name="Grigoriev I.V."/>
            <person name="Bonfante P."/>
            <person name="Martin F.M."/>
        </authorList>
    </citation>
    <scope>NUCLEOTIDE SEQUENCE [LARGE SCALE GENOMIC DNA]</scope>
    <source>
        <strain evidence="3 4">CCBAS932</strain>
    </source>
</reference>
<evidence type="ECO:0000256" key="1">
    <source>
        <dbReference type="SAM" id="MobiDB-lite"/>
    </source>
</evidence>
<protein>
    <recommendedName>
        <fullName evidence="5">Secreted protein</fullName>
    </recommendedName>
</protein>
<evidence type="ECO:0000256" key="2">
    <source>
        <dbReference type="SAM" id="SignalP"/>
    </source>
</evidence>
<feature type="signal peptide" evidence="2">
    <location>
        <begin position="1"/>
        <end position="19"/>
    </location>
</feature>
<dbReference type="InParanoid" id="A0A3N4L837"/>
<keyword evidence="4" id="KW-1185">Reference proteome</keyword>
<feature type="region of interest" description="Disordered" evidence="1">
    <location>
        <begin position="66"/>
        <end position="90"/>
    </location>
</feature>
<dbReference type="EMBL" id="ML119105">
    <property type="protein sequence ID" value="RPB17652.1"/>
    <property type="molecule type" value="Genomic_DNA"/>
</dbReference>
<dbReference type="AlphaFoldDB" id="A0A3N4L837"/>
<accession>A0A3N4L837</accession>
<name>A0A3N4L837_9PEZI</name>
<keyword evidence="2" id="KW-0732">Signal</keyword>
<feature type="non-terminal residue" evidence="3">
    <location>
        <position position="90"/>
    </location>
</feature>
<evidence type="ECO:0000313" key="3">
    <source>
        <dbReference type="EMBL" id="RPB17652.1"/>
    </source>
</evidence>
<evidence type="ECO:0000313" key="4">
    <source>
        <dbReference type="Proteomes" id="UP000277580"/>
    </source>
</evidence>
<sequence>MFQDWKLLVLPLPRLFCMSLSVCPGPRPVRFAGKRKHARLMSSHFIIIAGLWPQAHSSPVQPVMMPFLSNSSRNQQGQGQRFCTAPPSRM</sequence>
<dbReference type="Proteomes" id="UP000277580">
    <property type="component" value="Unassembled WGS sequence"/>
</dbReference>
<dbReference type="OrthoDB" id="10310873at2759"/>
<feature type="chain" id="PRO_5017948381" description="Secreted protein" evidence="2">
    <location>
        <begin position="20"/>
        <end position="90"/>
    </location>
</feature>
<evidence type="ECO:0008006" key="5">
    <source>
        <dbReference type="Google" id="ProtNLM"/>
    </source>
</evidence>
<proteinExistence type="predicted"/>
<organism evidence="3 4">
    <name type="scientific">Morchella conica CCBAS932</name>
    <dbReference type="NCBI Taxonomy" id="1392247"/>
    <lineage>
        <taxon>Eukaryota</taxon>
        <taxon>Fungi</taxon>
        <taxon>Dikarya</taxon>
        <taxon>Ascomycota</taxon>
        <taxon>Pezizomycotina</taxon>
        <taxon>Pezizomycetes</taxon>
        <taxon>Pezizales</taxon>
        <taxon>Morchellaceae</taxon>
        <taxon>Morchella</taxon>
    </lineage>
</organism>
<gene>
    <name evidence="3" type="ORF">P167DRAFT_531187</name>
</gene>
<feature type="compositionally biased region" description="Low complexity" evidence="1">
    <location>
        <begin position="69"/>
        <end position="81"/>
    </location>
</feature>